<dbReference type="InterPro" id="IPR036188">
    <property type="entry name" value="FAD/NAD-bd_sf"/>
</dbReference>
<keyword evidence="4 10" id="KW-0274">FAD</keyword>
<dbReference type="GO" id="GO:0019805">
    <property type="term" value="P:quinolinate biosynthetic process"/>
    <property type="evidence" value="ECO:0007669"/>
    <property type="project" value="UniProtKB-UniRule"/>
</dbReference>
<evidence type="ECO:0000256" key="1">
    <source>
        <dbReference type="ARBA" id="ARBA00001974"/>
    </source>
</evidence>
<reference evidence="14" key="1">
    <citation type="submission" date="2025-08" db="UniProtKB">
        <authorList>
            <consortium name="RefSeq"/>
        </authorList>
    </citation>
    <scope>IDENTIFICATION</scope>
</reference>
<dbReference type="GO" id="GO:0005741">
    <property type="term" value="C:mitochondrial outer membrane"/>
    <property type="evidence" value="ECO:0007669"/>
    <property type="project" value="TreeGrafter"/>
</dbReference>
<keyword evidence="8 10" id="KW-0496">Mitochondrion</keyword>
<comment type="similarity">
    <text evidence="10">Belongs to the aromatic-ring hydroxylase family. KMO subfamily.</text>
</comment>
<evidence type="ECO:0000256" key="7">
    <source>
        <dbReference type="ARBA" id="ARBA00023033"/>
    </source>
</evidence>
<dbReference type="GO" id="GO:0006569">
    <property type="term" value="P:L-tryptophan catabolic process"/>
    <property type="evidence" value="ECO:0007669"/>
    <property type="project" value="UniProtKB-UniRule"/>
</dbReference>
<evidence type="ECO:0000256" key="6">
    <source>
        <dbReference type="ARBA" id="ARBA00023002"/>
    </source>
</evidence>
<protein>
    <recommendedName>
        <fullName evidence="10">Kynurenine 3-monooxygenase</fullName>
        <ecNumber evidence="10">1.14.13.9</ecNumber>
    </recommendedName>
    <alternativeName>
        <fullName evidence="10">Kynurenine 3-hydroxylase</fullName>
    </alternativeName>
</protein>
<evidence type="ECO:0000256" key="10">
    <source>
        <dbReference type="HAMAP-Rule" id="MF_03018"/>
    </source>
</evidence>
<comment type="function">
    <text evidence="10">Catalyzes the hydroxylation of L-kynurenine (L-Kyn) to form 3-hydroxy-L-kynurenine (L-3OHKyn). Required for synthesis of quinolinic acid.</text>
</comment>
<accession>A0A6I9W0K6</accession>
<keyword evidence="7 10" id="KW-0503">Monooxygenase</keyword>
<comment type="subcellular location">
    <subcellularLocation>
        <location evidence="10">Mitochondrion</location>
    </subcellularLocation>
    <subcellularLocation>
        <location evidence="10">Membrane</location>
        <topology evidence="10">Multi-pass membrane protein</topology>
    </subcellularLocation>
</comment>
<comment type="catalytic activity">
    <reaction evidence="9 10">
        <text>L-kynurenine + NADPH + O2 + H(+) = 3-hydroxy-L-kynurenine + NADP(+) + H2O</text>
        <dbReference type="Rhea" id="RHEA:20545"/>
        <dbReference type="ChEBI" id="CHEBI:15377"/>
        <dbReference type="ChEBI" id="CHEBI:15378"/>
        <dbReference type="ChEBI" id="CHEBI:15379"/>
        <dbReference type="ChEBI" id="CHEBI:57783"/>
        <dbReference type="ChEBI" id="CHEBI:57959"/>
        <dbReference type="ChEBI" id="CHEBI:58125"/>
        <dbReference type="ChEBI" id="CHEBI:58349"/>
        <dbReference type="EC" id="1.14.13.9"/>
    </reaction>
</comment>
<dbReference type="Proteomes" id="UP000504615">
    <property type="component" value="Unplaced"/>
</dbReference>
<keyword evidence="6 10" id="KW-0560">Oxidoreductase</keyword>
<dbReference type="KEGG" id="pbar:105425387"/>
<dbReference type="EC" id="1.14.13.9" evidence="10"/>
<keyword evidence="11" id="KW-1133">Transmembrane helix</keyword>
<feature type="transmembrane region" description="Helical" evidence="11">
    <location>
        <begin position="393"/>
        <end position="411"/>
    </location>
</feature>
<dbReference type="GO" id="GO:0034354">
    <property type="term" value="P:'de novo' NAD+ biosynthetic process from L-tryptophan"/>
    <property type="evidence" value="ECO:0007669"/>
    <property type="project" value="UniProtKB-UniRule"/>
</dbReference>
<dbReference type="GO" id="GO:0071949">
    <property type="term" value="F:FAD binding"/>
    <property type="evidence" value="ECO:0007669"/>
    <property type="project" value="InterPro"/>
</dbReference>
<comment type="pathway">
    <text evidence="10">Cofactor biosynthesis; NAD(+) biosynthesis; quinolinate from L-kynurenine: step 1/3.</text>
</comment>
<evidence type="ECO:0000256" key="8">
    <source>
        <dbReference type="ARBA" id="ARBA00023128"/>
    </source>
</evidence>
<keyword evidence="2 10" id="KW-0285">Flavoprotein</keyword>
<proteinExistence type="inferred from homology"/>
<evidence type="ECO:0000256" key="11">
    <source>
        <dbReference type="SAM" id="Phobius"/>
    </source>
</evidence>
<feature type="domain" description="FAD-binding" evidence="12">
    <location>
        <begin position="15"/>
        <end position="335"/>
    </location>
</feature>
<comment type="cofactor">
    <cofactor evidence="1 10">
        <name>FAD</name>
        <dbReference type="ChEBI" id="CHEBI:57692"/>
    </cofactor>
</comment>
<dbReference type="PANTHER" id="PTHR46028">
    <property type="entry name" value="KYNURENINE 3-MONOOXYGENASE"/>
    <property type="match status" value="1"/>
</dbReference>
<evidence type="ECO:0000256" key="4">
    <source>
        <dbReference type="ARBA" id="ARBA00022827"/>
    </source>
</evidence>
<dbReference type="UniPathway" id="UPA00253">
    <property type="reaction ID" value="UER00328"/>
</dbReference>
<dbReference type="Gene3D" id="3.50.50.60">
    <property type="entry name" value="FAD/NAD(P)-binding domain"/>
    <property type="match status" value="1"/>
</dbReference>
<dbReference type="GO" id="GO:0004502">
    <property type="term" value="F:kynurenine 3-monooxygenase activity"/>
    <property type="evidence" value="ECO:0007669"/>
    <property type="project" value="UniProtKB-UniRule"/>
</dbReference>
<keyword evidence="13" id="KW-1185">Reference proteome</keyword>
<dbReference type="Pfam" id="PF01494">
    <property type="entry name" value="FAD_binding_3"/>
    <property type="match status" value="1"/>
</dbReference>
<dbReference type="AlphaFoldDB" id="A0A6I9W0K6"/>
<dbReference type="InterPro" id="IPR027545">
    <property type="entry name" value="Kynurenine_monooxygenase"/>
</dbReference>
<feature type="transmembrane region" description="Helical" evidence="11">
    <location>
        <begin position="432"/>
        <end position="450"/>
    </location>
</feature>
<dbReference type="PRINTS" id="PR00420">
    <property type="entry name" value="RNGMNOXGNASE"/>
</dbReference>
<evidence type="ECO:0000313" key="14">
    <source>
        <dbReference type="RefSeq" id="XP_011634429.1"/>
    </source>
</evidence>
<dbReference type="HAMAP" id="MF_01971">
    <property type="entry name" value="Kynurenine_monooxygenase"/>
    <property type="match status" value="1"/>
</dbReference>
<dbReference type="OrthoDB" id="10053569at2759"/>
<evidence type="ECO:0000256" key="9">
    <source>
        <dbReference type="ARBA" id="ARBA00047818"/>
    </source>
</evidence>
<evidence type="ECO:0000256" key="5">
    <source>
        <dbReference type="ARBA" id="ARBA00022857"/>
    </source>
</evidence>
<keyword evidence="5 10" id="KW-0521">NADP</keyword>
<dbReference type="CTD" id="35724"/>
<keyword evidence="3 10" id="KW-0662">Pyridine nucleotide biosynthesis</keyword>
<evidence type="ECO:0000256" key="3">
    <source>
        <dbReference type="ARBA" id="ARBA00022642"/>
    </source>
</evidence>
<keyword evidence="10 11" id="KW-0472">Membrane</keyword>
<dbReference type="RefSeq" id="XP_011634429.1">
    <property type="nucleotide sequence ID" value="XM_011636127.1"/>
</dbReference>
<evidence type="ECO:0000256" key="2">
    <source>
        <dbReference type="ARBA" id="ARBA00022630"/>
    </source>
</evidence>
<dbReference type="FunFam" id="3.50.50.60:FF:000129">
    <property type="entry name" value="Kynurenine 3-monooxygenase"/>
    <property type="match status" value="1"/>
</dbReference>
<sequence>MHSGTSMAEVKKKSRIAIVGGGLVGALAACFFAKRGHQVIIYEYRSDIRMENSHGQSINLALSFRGREALKAVGLEDVLINHHGIRMQGRMLHDKKCNLKEILYDSVKGNCIYSVSRRHLNVVLLNAAEEYPEVQLHFNRKLMDADLEKGKMKFLNTNTGMTEDAEADLIIGADGAYSRIRRIMARRPLFNCAQTYIEHGYVELSVPRRKDNEFAMKGNNLHIWPRGEFMMTSLPNEDRTFTGNLFAPFHVLQELKTPEALLNFYIEHFSDFLRLIGKEELVKQFFERKPQTLISIKCKPYHVGKTVVIVGDAAHAMVPFYAQGMNAGFEDILLLDELMERYDSDFAKVLPKFSEIRCDDGHAICDLAMYNYREMRDLVTRKSFLLRKFLDQVLYTLIPNSWIPLYSAVHFSRMSFRKCITHKEWQDKVLRTSFLCFTLLTFAILVVPFVRNII</sequence>
<dbReference type="GO" id="GO:0043420">
    <property type="term" value="P:anthranilate metabolic process"/>
    <property type="evidence" value="ECO:0007669"/>
    <property type="project" value="UniProtKB-UniRule"/>
</dbReference>
<dbReference type="GeneID" id="105425387"/>
<dbReference type="GO" id="GO:0070189">
    <property type="term" value="P:kynurenine metabolic process"/>
    <property type="evidence" value="ECO:0007669"/>
    <property type="project" value="TreeGrafter"/>
</dbReference>
<dbReference type="SUPFAM" id="SSF51905">
    <property type="entry name" value="FAD/NAD(P)-binding domain"/>
    <property type="match status" value="1"/>
</dbReference>
<dbReference type="InterPro" id="IPR002938">
    <property type="entry name" value="FAD-bd"/>
</dbReference>
<dbReference type="PANTHER" id="PTHR46028:SF2">
    <property type="entry name" value="KYNURENINE 3-MONOOXYGENASE"/>
    <property type="match status" value="1"/>
</dbReference>
<evidence type="ECO:0000313" key="13">
    <source>
        <dbReference type="Proteomes" id="UP000504615"/>
    </source>
</evidence>
<organism evidence="13 14">
    <name type="scientific">Pogonomyrmex barbatus</name>
    <name type="common">red harvester ant</name>
    <dbReference type="NCBI Taxonomy" id="144034"/>
    <lineage>
        <taxon>Eukaryota</taxon>
        <taxon>Metazoa</taxon>
        <taxon>Ecdysozoa</taxon>
        <taxon>Arthropoda</taxon>
        <taxon>Hexapoda</taxon>
        <taxon>Insecta</taxon>
        <taxon>Pterygota</taxon>
        <taxon>Neoptera</taxon>
        <taxon>Endopterygota</taxon>
        <taxon>Hymenoptera</taxon>
        <taxon>Apocrita</taxon>
        <taxon>Aculeata</taxon>
        <taxon>Formicoidea</taxon>
        <taxon>Formicidae</taxon>
        <taxon>Myrmicinae</taxon>
        <taxon>Pogonomyrmex</taxon>
    </lineage>
</organism>
<gene>
    <name evidence="14" type="primary">LOC105425387</name>
</gene>
<evidence type="ECO:0000259" key="12">
    <source>
        <dbReference type="Pfam" id="PF01494"/>
    </source>
</evidence>
<keyword evidence="11" id="KW-0812">Transmembrane</keyword>
<name>A0A6I9W0K6_9HYME</name>